<gene>
    <name evidence="2" type="ORF">SAY87_031481</name>
</gene>
<accession>A0AAN7KR67</accession>
<dbReference type="SMART" id="SM01097">
    <property type="entry name" value="CPSase_sm_chain"/>
    <property type="match status" value="1"/>
</dbReference>
<evidence type="ECO:0000313" key="3">
    <source>
        <dbReference type="Proteomes" id="UP001345219"/>
    </source>
</evidence>
<reference evidence="2 3" key="1">
    <citation type="journal article" date="2023" name="Hortic Res">
        <title>Pangenome of water caltrop reveals structural variations and asymmetric subgenome divergence after allopolyploidization.</title>
        <authorList>
            <person name="Zhang X."/>
            <person name="Chen Y."/>
            <person name="Wang L."/>
            <person name="Yuan Y."/>
            <person name="Fang M."/>
            <person name="Shi L."/>
            <person name="Lu R."/>
            <person name="Comes H.P."/>
            <person name="Ma Y."/>
            <person name="Chen Y."/>
            <person name="Huang G."/>
            <person name="Zhou Y."/>
            <person name="Zheng Z."/>
            <person name="Qiu Y."/>
        </authorList>
    </citation>
    <scope>NUCLEOTIDE SEQUENCE [LARGE SCALE GENOMIC DNA]</scope>
    <source>
        <tissue evidence="2">Roots</tissue>
    </source>
</reference>
<sequence>MARFGGTSRSVLLERKLAKLVFNTSLNGYQEIHTDPSYGRQFVLMTNPHNGNTGVKFVYQIGDAQNQWVIILWRGMLWGSVRPLINVRLTFTFTLFIKGYFITVPLFIDPLYYISICIS</sequence>
<proteinExistence type="predicted"/>
<feature type="domain" description="Carbamoyl-phosphate synthase small subunit N-terminal" evidence="1">
    <location>
        <begin position="7"/>
        <end position="102"/>
    </location>
</feature>
<dbReference type="InterPro" id="IPR036480">
    <property type="entry name" value="CarbP_synth_ssu_N_sf"/>
</dbReference>
<protein>
    <recommendedName>
        <fullName evidence="1">Carbamoyl-phosphate synthase small subunit N-terminal domain-containing protein</fullName>
    </recommendedName>
</protein>
<dbReference type="SUPFAM" id="SSF52021">
    <property type="entry name" value="Carbamoyl phosphate synthetase, small subunit N-terminal domain"/>
    <property type="match status" value="1"/>
</dbReference>
<dbReference type="EMBL" id="JAXIOK010000005">
    <property type="protein sequence ID" value="KAK4770949.1"/>
    <property type="molecule type" value="Genomic_DNA"/>
</dbReference>
<evidence type="ECO:0000259" key="1">
    <source>
        <dbReference type="SMART" id="SM01097"/>
    </source>
</evidence>
<dbReference type="Pfam" id="PF00988">
    <property type="entry name" value="CPSase_sm_chain"/>
    <property type="match status" value="1"/>
</dbReference>
<evidence type="ECO:0000313" key="2">
    <source>
        <dbReference type="EMBL" id="KAK4770949.1"/>
    </source>
</evidence>
<organism evidence="2 3">
    <name type="scientific">Trapa incisa</name>
    <dbReference type="NCBI Taxonomy" id="236973"/>
    <lineage>
        <taxon>Eukaryota</taxon>
        <taxon>Viridiplantae</taxon>
        <taxon>Streptophyta</taxon>
        <taxon>Embryophyta</taxon>
        <taxon>Tracheophyta</taxon>
        <taxon>Spermatophyta</taxon>
        <taxon>Magnoliopsida</taxon>
        <taxon>eudicotyledons</taxon>
        <taxon>Gunneridae</taxon>
        <taxon>Pentapetalae</taxon>
        <taxon>rosids</taxon>
        <taxon>malvids</taxon>
        <taxon>Myrtales</taxon>
        <taxon>Lythraceae</taxon>
        <taxon>Trapa</taxon>
    </lineage>
</organism>
<dbReference type="Gene3D" id="3.50.30.20">
    <property type="entry name" value="Carbamoyl-phosphate synthase small subunit, N-terminal domain"/>
    <property type="match status" value="1"/>
</dbReference>
<dbReference type="AlphaFoldDB" id="A0AAN7KR67"/>
<dbReference type="Proteomes" id="UP001345219">
    <property type="component" value="Chromosome 24"/>
</dbReference>
<dbReference type="InterPro" id="IPR002474">
    <property type="entry name" value="CarbamoylP_synth_ssu_N"/>
</dbReference>
<comment type="caution">
    <text evidence="2">The sequence shown here is derived from an EMBL/GenBank/DDBJ whole genome shotgun (WGS) entry which is preliminary data.</text>
</comment>
<keyword evidence="3" id="KW-1185">Reference proteome</keyword>
<name>A0AAN7KR67_9MYRT</name>